<evidence type="ECO:0000313" key="1">
    <source>
        <dbReference type="EMBL" id="KAF3037134.1"/>
    </source>
</evidence>
<dbReference type="GO" id="GO:0005506">
    <property type="term" value="F:iron ion binding"/>
    <property type="evidence" value="ECO:0007669"/>
    <property type="project" value="InterPro"/>
</dbReference>
<dbReference type="Pfam" id="PF00067">
    <property type="entry name" value="p450"/>
    <property type="match status" value="1"/>
</dbReference>
<dbReference type="InterPro" id="IPR050121">
    <property type="entry name" value="Cytochrome_P450_monoxygenase"/>
</dbReference>
<sequence length="107" mass="11873">MFKQVSPGGDIIDGKFLPGGTPVGNSPLGIQRLKPVYGPDADHFRPERWTEACVEKVAEIASTVDLIFHYGKWQCLGKSVALMEFNKIFVELFCRFDSSSKCPLPPN</sequence>
<dbReference type="GO" id="GO:0004497">
    <property type="term" value="F:monooxygenase activity"/>
    <property type="evidence" value="ECO:0007669"/>
    <property type="project" value="InterPro"/>
</dbReference>
<comment type="caution">
    <text evidence="1">The sequence shown here is derived from an EMBL/GenBank/DDBJ whole genome shotgun (WGS) entry which is preliminary data.</text>
</comment>
<name>A0A9P5BZ78_9PLEO</name>
<dbReference type="OrthoDB" id="3934656at2759"/>
<dbReference type="PANTHER" id="PTHR24305:SF168">
    <property type="entry name" value="P450, PUTATIVE (EUROFUNG)-RELATED"/>
    <property type="match status" value="1"/>
</dbReference>
<dbReference type="Gene3D" id="1.10.630.10">
    <property type="entry name" value="Cytochrome P450"/>
    <property type="match status" value="1"/>
</dbReference>
<organism evidence="1 2">
    <name type="scientific">Didymella heteroderae</name>
    <dbReference type="NCBI Taxonomy" id="1769908"/>
    <lineage>
        <taxon>Eukaryota</taxon>
        <taxon>Fungi</taxon>
        <taxon>Dikarya</taxon>
        <taxon>Ascomycota</taxon>
        <taxon>Pezizomycotina</taxon>
        <taxon>Dothideomycetes</taxon>
        <taxon>Pleosporomycetidae</taxon>
        <taxon>Pleosporales</taxon>
        <taxon>Pleosporineae</taxon>
        <taxon>Didymellaceae</taxon>
        <taxon>Didymella</taxon>
    </lineage>
</organism>
<proteinExistence type="predicted"/>
<dbReference type="Proteomes" id="UP000758155">
    <property type="component" value="Unassembled WGS sequence"/>
</dbReference>
<evidence type="ECO:0000313" key="2">
    <source>
        <dbReference type="Proteomes" id="UP000758155"/>
    </source>
</evidence>
<dbReference type="PANTHER" id="PTHR24305">
    <property type="entry name" value="CYTOCHROME P450"/>
    <property type="match status" value="1"/>
</dbReference>
<dbReference type="GO" id="GO:0020037">
    <property type="term" value="F:heme binding"/>
    <property type="evidence" value="ECO:0007669"/>
    <property type="project" value="InterPro"/>
</dbReference>
<dbReference type="InterPro" id="IPR001128">
    <property type="entry name" value="Cyt_P450"/>
</dbReference>
<dbReference type="GO" id="GO:0016705">
    <property type="term" value="F:oxidoreductase activity, acting on paired donors, with incorporation or reduction of molecular oxygen"/>
    <property type="evidence" value="ECO:0007669"/>
    <property type="project" value="InterPro"/>
</dbReference>
<dbReference type="AlphaFoldDB" id="A0A9P5BZ78"/>
<keyword evidence="2" id="KW-1185">Reference proteome</keyword>
<accession>A0A9P5BZ78</accession>
<dbReference type="EMBL" id="SWKV01000045">
    <property type="protein sequence ID" value="KAF3037134.1"/>
    <property type="molecule type" value="Genomic_DNA"/>
</dbReference>
<dbReference type="InterPro" id="IPR036396">
    <property type="entry name" value="Cyt_P450_sf"/>
</dbReference>
<protein>
    <recommendedName>
        <fullName evidence="3">Cytochrome P450</fullName>
    </recommendedName>
</protein>
<gene>
    <name evidence="1" type="ORF">E8E12_008104</name>
</gene>
<dbReference type="SUPFAM" id="SSF48264">
    <property type="entry name" value="Cytochrome P450"/>
    <property type="match status" value="1"/>
</dbReference>
<reference evidence="1" key="1">
    <citation type="submission" date="2019-04" db="EMBL/GenBank/DDBJ databases">
        <title>Sequencing of skin fungus with MAO and IRED activity.</title>
        <authorList>
            <person name="Marsaioli A.J."/>
            <person name="Bonatto J.M.C."/>
            <person name="Reis Junior O."/>
        </authorList>
    </citation>
    <scope>NUCLEOTIDE SEQUENCE</scope>
    <source>
        <strain evidence="1">28M1</strain>
    </source>
</reference>
<evidence type="ECO:0008006" key="3">
    <source>
        <dbReference type="Google" id="ProtNLM"/>
    </source>
</evidence>